<protein>
    <submittedName>
        <fullName evidence="1">Uncharacterized protein</fullName>
    </submittedName>
</protein>
<dbReference type="PANTHER" id="PTHR47381">
    <property type="entry name" value="ALPHA/BETA-HYDROLASES SUPERFAMILY PROTEIN"/>
    <property type="match status" value="1"/>
</dbReference>
<dbReference type="EMBL" id="JBANMG010000007">
    <property type="protein sequence ID" value="KAK6950690.1"/>
    <property type="molecule type" value="Genomic_DNA"/>
</dbReference>
<dbReference type="InterPro" id="IPR029058">
    <property type="entry name" value="AB_hydrolase_fold"/>
</dbReference>
<comment type="caution">
    <text evidence="1">The sequence shown here is derived from an EMBL/GenBank/DDBJ whole genome shotgun (WGS) entry which is preliminary data.</text>
</comment>
<organism evidence="1 2">
    <name type="scientific">Daldinia eschscholtzii</name>
    <dbReference type="NCBI Taxonomy" id="292717"/>
    <lineage>
        <taxon>Eukaryota</taxon>
        <taxon>Fungi</taxon>
        <taxon>Dikarya</taxon>
        <taxon>Ascomycota</taxon>
        <taxon>Pezizomycotina</taxon>
        <taxon>Sordariomycetes</taxon>
        <taxon>Xylariomycetidae</taxon>
        <taxon>Xylariales</taxon>
        <taxon>Hypoxylaceae</taxon>
        <taxon>Daldinia</taxon>
    </lineage>
</organism>
<dbReference type="Proteomes" id="UP001369815">
    <property type="component" value="Unassembled WGS sequence"/>
</dbReference>
<dbReference type="Gene3D" id="3.40.50.1820">
    <property type="entry name" value="alpha/beta hydrolase"/>
    <property type="match status" value="1"/>
</dbReference>
<keyword evidence="2" id="KW-1185">Reference proteome</keyword>
<dbReference type="AlphaFoldDB" id="A0AAX6MDF8"/>
<dbReference type="SUPFAM" id="SSF53474">
    <property type="entry name" value="alpha/beta-Hydrolases"/>
    <property type="match status" value="1"/>
</dbReference>
<name>A0AAX6MDF8_9PEZI</name>
<reference evidence="1 2" key="1">
    <citation type="journal article" date="2024" name="Front Chem Biol">
        <title>Unveiling the potential of Daldinia eschscholtzii MFLUCC 19-0629 through bioactivity and bioinformatics studies for enhanced sustainable agriculture production.</title>
        <authorList>
            <person name="Brooks S."/>
            <person name="Weaver J.A."/>
            <person name="Klomchit A."/>
            <person name="Alharthi S.A."/>
            <person name="Onlamun T."/>
            <person name="Nurani R."/>
            <person name="Vong T.K."/>
            <person name="Alberti F."/>
            <person name="Greco C."/>
        </authorList>
    </citation>
    <scope>NUCLEOTIDE SEQUENCE [LARGE SCALE GENOMIC DNA]</scope>
    <source>
        <strain evidence="1">MFLUCC 19-0629</strain>
    </source>
</reference>
<sequence>MAGTSNNSAPGAVPSVSRARLTVSGLQIDVYGLAELPANASKVSCLWLHHGRLRNKEDMAPFANRFLSAYHEKPNPGRGFIAVALDQRNHGSRLVDKRANESWVDGNETHAQDMFGFVTGTVVDTVNLIDMIESHLFGGDDHVTSDGGRRRIDHNMVLGISLGGHSAWQLLFADPRVTAGVIVIGCPDYMTLLKDRARLSQLKGFNAPDYGASFIGSKDFPDPLVNACKKYDPKGILFGTKDIVLPTTVGEQQRLGPLLKSRVSGKRFQILSGGADKLVPYAMGESFIQFFKTAANGWYKEGGVYVEDNVYPTAGHEFSAEMRNDALRFVLDSIALANK</sequence>
<evidence type="ECO:0000313" key="2">
    <source>
        <dbReference type="Proteomes" id="UP001369815"/>
    </source>
</evidence>
<proteinExistence type="predicted"/>
<dbReference type="PANTHER" id="PTHR47381:SF3">
    <property type="entry name" value="ALPHA_BETA-HYDROLASES SUPERFAMILY PROTEIN"/>
    <property type="match status" value="1"/>
</dbReference>
<gene>
    <name evidence="1" type="ORF">Daesc_007215</name>
</gene>
<evidence type="ECO:0000313" key="1">
    <source>
        <dbReference type="EMBL" id="KAK6950690.1"/>
    </source>
</evidence>
<accession>A0AAX6MDF8</accession>